<proteinExistence type="predicted"/>
<feature type="compositionally biased region" description="Basic and acidic residues" evidence="1">
    <location>
        <begin position="142"/>
        <end position="158"/>
    </location>
</feature>
<feature type="compositionally biased region" description="Basic and acidic residues" evidence="1">
    <location>
        <begin position="41"/>
        <end position="67"/>
    </location>
</feature>
<organism evidence="2 3">
    <name type="scientific">Prorocentrum cordatum</name>
    <dbReference type="NCBI Taxonomy" id="2364126"/>
    <lineage>
        <taxon>Eukaryota</taxon>
        <taxon>Sar</taxon>
        <taxon>Alveolata</taxon>
        <taxon>Dinophyceae</taxon>
        <taxon>Prorocentrales</taxon>
        <taxon>Prorocentraceae</taxon>
        <taxon>Prorocentrum</taxon>
    </lineage>
</organism>
<dbReference type="EMBL" id="CAUYUJ010017018">
    <property type="protein sequence ID" value="CAK0870940.1"/>
    <property type="molecule type" value="Genomic_DNA"/>
</dbReference>
<evidence type="ECO:0000256" key="1">
    <source>
        <dbReference type="SAM" id="MobiDB-lite"/>
    </source>
</evidence>
<accession>A0ABN9VFK4</accession>
<reference evidence="2" key="1">
    <citation type="submission" date="2023-10" db="EMBL/GenBank/DDBJ databases">
        <authorList>
            <person name="Chen Y."/>
            <person name="Shah S."/>
            <person name="Dougan E. K."/>
            <person name="Thang M."/>
            <person name="Chan C."/>
        </authorList>
    </citation>
    <scope>NUCLEOTIDE SEQUENCE [LARGE SCALE GENOMIC DNA]</scope>
</reference>
<feature type="region of interest" description="Disordered" evidence="1">
    <location>
        <begin position="124"/>
        <end position="158"/>
    </location>
</feature>
<comment type="caution">
    <text evidence="2">The sequence shown here is derived from an EMBL/GenBank/DDBJ whole genome shotgun (WGS) entry which is preliminary data.</text>
</comment>
<protein>
    <submittedName>
        <fullName evidence="2">Uncharacterized protein</fullName>
    </submittedName>
</protein>
<name>A0ABN9VFK4_9DINO</name>
<feature type="compositionally biased region" description="Basic residues" evidence="1">
    <location>
        <begin position="131"/>
        <end position="141"/>
    </location>
</feature>
<gene>
    <name evidence="2" type="ORF">PCOR1329_LOCUS56912</name>
</gene>
<keyword evidence="3" id="KW-1185">Reference proteome</keyword>
<feature type="region of interest" description="Disordered" evidence="1">
    <location>
        <begin position="1"/>
        <end position="98"/>
    </location>
</feature>
<evidence type="ECO:0000313" key="2">
    <source>
        <dbReference type="EMBL" id="CAK0870940.1"/>
    </source>
</evidence>
<sequence>MLLDGPRRQKNAHVRAMPCRATPHAQPTGPSRPTTGPALRARQEATTRSDSRCARASELPSKARLDAHGAQAPLGGGQEEEEEEEEEEPVGEAGSWQWRCEGPASNAILSGRSSSGAIGLAAASIQQAGRQTRRGGSKKLRSTREAGRSSERCASPDRGRPWMSEWHRLCTSLLSSSANCTRPSDATPLSGNTVCTAARVASRRRARRRRPAQQCLQEPQKPLSVTAALIMPMVLGE</sequence>
<dbReference type="Proteomes" id="UP001189429">
    <property type="component" value="Unassembled WGS sequence"/>
</dbReference>
<evidence type="ECO:0000313" key="3">
    <source>
        <dbReference type="Proteomes" id="UP001189429"/>
    </source>
</evidence>
<feature type="compositionally biased region" description="Acidic residues" evidence="1">
    <location>
        <begin position="78"/>
        <end position="90"/>
    </location>
</feature>